<dbReference type="InterPro" id="IPR036390">
    <property type="entry name" value="WH_DNA-bd_sf"/>
</dbReference>
<dbReference type="InterPro" id="IPR036388">
    <property type="entry name" value="WH-like_DNA-bd_sf"/>
</dbReference>
<keyword evidence="6" id="KW-1185">Reference proteome</keyword>
<reference evidence="5 6" key="1">
    <citation type="submission" date="2018-01" db="EMBL/GenBank/DDBJ databases">
        <title>The draft genome sequence of Halioglobus japonicus S1-36.</title>
        <authorList>
            <person name="Du Z.-J."/>
            <person name="Shi M.-J."/>
        </authorList>
    </citation>
    <scope>NUCLEOTIDE SEQUENCE [LARGE SCALE GENOMIC DNA]</scope>
    <source>
        <strain evidence="5 6">S1-36</strain>
    </source>
</reference>
<dbReference type="EMBL" id="PKUR01000002">
    <property type="protein sequence ID" value="PLW86198.1"/>
    <property type="molecule type" value="Genomic_DNA"/>
</dbReference>
<keyword evidence="2" id="KW-0238">DNA-binding</keyword>
<dbReference type="AlphaFoldDB" id="A0AAP8ME70"/>
<organism evidence="5 6">
    <name type="scientific">Halioglobus japonicus</name>
    <dbReference type="NCBI Taxonomy" id="930805"/>
    <lineage>
        <taxon>Bacteria</taxon>
        <taxon>Pseudomonadati</taxon>
        <taxon>Pseudomonadota</taxon>
        <taxon>Gammaproteobacteria</taxon>
        <taxon>Cellvibrionales</taxon>
        <taxon>Halieaceae</taxon>
        <taxon>Halioglobus</taxon>
    </lineage>
</organism>
<evidence type="ECO:0000256" key="2">
    <source>
        <dbReference type="ARBA" id="ARBA00023125"/>
    </source>
</evidence>
<dbReference type="SUPFAM" id="SSF46785">
    <property type="entry name" value="Winged helix' DNA-binding domain"/>
    <property type="match status" value="2"/>
</dbReference>
<proteinExistence type="predicted"/>
<gene>
    <name evidence="5" type="ORF">C0029_07105</name>
</gene>
<dbReference type="Proteomes" id="UP000235162">
    <property type="component" value="Unassembled WGS sequence"/>
</dbReference>
<dbReference type="GO" id="GO:0003677">
    <property type="term" value="F:DNA binding"/>
    <property type="evidence" value="ECO:0007669"/>
    <property type="project" value="UniProtKB-KW"/>
</dbReference>
<evidence type="ECO:0000313" key="6">
    <source>
        <dbReference type="Proteomes" id="UP000235162"/>
    </source>
</evidence>
<dbReference type="InterPro" id="IPR002577">
    <property type="entry name" value="HTH_HxlR"/>
</dbReference>
<protein>
    <submittedName>
        <fullName evidence="5">Transcriptional regulator</fullName>
    </submittedName>
</protein>
<feature type="domain" description="HTH hxlR-type" evidence="4">
    <location>
        <begin position="166"/>
        <end position="268"/>
    </location>
</feature>
<comment type="caution">
    <text evidence="5">The sequence shown here is derived from an EMBL/GenBank/DDBJ whole genome shotgun (WGS) entry which is preliminary data.</text>
</comment>
<evidence type="ECO:0000313" key="5">
    <source>
        <dbReference type="EMBL" id="PLW86198.1"/>
    </source>
</evidence>
<dbReference type="KEGG" id="hja:BST95_08055"/>
<evidence type="ECO:0000256" key="3">
    <source>
        <dbReference type="ARBA" id="ARBA00023163"/>
    </source>
</evidence>
<evidence type="ECO:0000256" key="1">
    <source>
        <dbReference type="ARBA" id="ARBA00023015"/>
    </source>
</evidence>
<dbReference type="PROSITE" id="PS51118">
    <property type="entry name" value="HTH_HXLR"/>
    <property type="match status" value="2"/>
</dbReference>
<dbReference type="PANTHER" id="PTHR33204:SF36">
    <property type="entry name" value="TRANSCRIPTIONAL REGULATORY PROTEIN"/>
    <property type="match status" value="1"/>
</dbReference>
<dbReference type="RefSeq" id="WP_084198835.1">
    <property type="nucleotide sequence ID" value="NZ_BMYL01000002.1"/>
</dbReference>
<feature type="domain" description="HTH hxlR-type" evidence="4">
    <location>
        <begin position="9"/>
        <end position="105"/>
    </location>
</feature>
<dbReference type="Gene3D" id="1.10.10.10">
    <property type="entry name" value="Winged helix-like DNA-binding domain superfamily/Winged helix DNA-binding domain"/>
    <property type="match status" value="2"/>
</dbReference>
<sequence length="311" mass="35682">MSELITRASSINRALDQIGDKWCLLIIQEVLWGINTFNEMMEAMGVSRGVLSNRLKWLQDIDCLRRETDAAGRHPTYHLTSKTIDLYDCALMAIRWERNWFDNPQLDNVQLRHRSCGQTFQPQLRCGHCSDQVILGEVRFQSGPGATRDVREKKVRRRSSIAASQIPSRRALYRNLINLVGDRWTANVIALSFHGITRFEEFHTELPVATNILADRLKLLVEEGVFVQVVYQERPLRQEYQLTDKGRDMFPWFLALLQWGDKWCDPQGKGAPVLVTHTGCNEPVEAEVCCSECGKHLLAHDVEFTLNGEVM</sequence>
<keyword evidence="1" id="KW-0805">Transcription regulation</keyword>
<evidence type="ECO:0000259" key="4">
    <source>
        <dbReference type="PROSITE" id="PS51118"/>
    </source>
</evidence>
<keyword evidence="3" id="KW-0804">Transcription</keyword>
<dbReference type="PANTHER" id="PTHR33204">
    <property type="entry name" value="TRANSCRIPTIONAL REGULATOR, MARR FAMILY"/>
    <property type="match status" value="1"/>
</dbReference>
<accession>A0AAP8ME70</accession>
<dbReference type="Pfam" id="PF01638">
    <property type="entry name" value="HxlR"/>
    <property type="match status" value="2"/>
</dbReference>
<name>A0AAP8ME70_9GAMM</name>